<evidence type="ECO:0000256" key="5">
    <source>
        <dbReference type="ARBA" id="ARBA00023027"/>
    </source>
</evidence>
<dbReference type="GO" id="GO:0003954">
    <property type="term" value="F:NADH dehydrogenase activity"/>
    <property type="evidence" value="ECO:0007669"/>
    <property type="project" value="InterPro"/>
</dbReference>
<name>A0A4Z0YNX9_9PEZI</name>
<keyword evidence="3" id="KW-0274">FAD</keyword>
<accession>A0A4Z0YNX9</accession>
<protein>
    <recommendedName>
        <fullName evidence="6">FAD/NAD(P)-binding domain-containing protein</fullName>
    </recommendedName>
</protein>
<keyword evidence="4" id="KW-0560">Oxidoreductase</keyword>
<keyword evidence="2" id="KW-0285">Flavoprotein</keyword>
<dbReference type="OrthoDB" id="5376590at2759"/>
<dbReference type="PRINTS" id="PR00368">
    <property type="entry name" value="FADPNR"/>
</dbReference>
<reference evidence="7 8" key="1">
    <citation type="submission" date="2019-03" db="EMBL/GenBank/DDBJ databases">
        <title>Draft genome sequence of Xylaria hypoxylon DSM 108379, a ubiquitous saprotrophic-parasitic fungi on hardwood.</title>
        <authorList>
            <person name="Buettner E."/>
            <person name="Leonhardt S."/>
            <person name="Gebauer A.M."/>
            <person name="Liers C."/>
            <person name="Hofrichter M."/>
            <person name="Kellner H."/>
        </authorList>
    </citation>
    <scope>NUCLEOTIDE SEQUENCE [LARGE SCALE GENOMIC DNA]</scope>
    <source>
        <strain evidence="7 8">DSM 108379</strain>
    </source>
</reference>
<organism evidence="7 8">
    <name type="scientific">Xylaria hypoxylon</name>
    <dbReference type="NCBI Taxonomy" id="37992"/>
    <lineage>
        <taxon>Eukaryota</taxon>
        <taxon>Fungi</taxon>
        <taxon>Dikarya</taxon>
        <taxon>Ascomycota</taxon>
        <taxon>Pezizomycotina</taxon>
        <taxon>Sordariomycetes</taxon>
        <taxon>Xylariomycetidae</taxon>
        <taxon>Xylariales</taxon>
        <taxon>Xylariaceae</taxon>
        <taxon>Xylaria</taxon>
    </lineage>
</organism>
<dbReference type="STRING" id="37992.A0A4Z0YNX9"/>
<dbReference type="Pfam" id="PF07992">
    <property type="entry name" value="Pyr_redox_2"/>
    <property type="match status" value="1"/>
</dbReference>
<comment type="caution">
    <text evidence="7">The sequence shown here is derived from an EMBL/GenBank/DDBJ whole genome shotgun (WGS) entry which is preliminary data.</text>
</comment>
<gene>
    <name evidence="7" type="ORF">E0Z10_g7028</name>
</gene>
<dbReference type="Proteomes" id="UP000297716">
    <property type="component" value="Unassembled WGS sequence"/>
</dbReference>
<keyword evidence="5" id="KW-0520">NAD</keyword>
<comment type="similarity">
    <text evidence="1">Belongs to the NADH dehydrogenase family.</text>
</comment>
<dbReference type="AlphaFoldDB" id="A0A4Z0YNX9"/>
<evidence type="ECO:0000259" key="6">
    <source>
        <dbReference type="Pfam" id="PF07992"/>
    </source>
</evidence>
<dbReference type="InterPro" id="IPR036188">
    <property type="entry name" value="FAD/NAD-bd_sf"/>
</dbReference>
<dbReference type="PANTHER" id="PTHR43706">
    <property type="entry name" value="NADH DEHYDROGENASE"/>
    <property type="match status" value="1"/>
</dbReference>
<dbReference type="PRINTS" id="PR00469">
    <property type="entry name" value="PNDRDTASEII"/>
</dbReference>
<sequence length="426" mass="45288">MAQRIVVVGSGFAGFWSALSARRLINLNIEKGVSKAAEVEVFLIAPDANLVMRPRLYEPNPASMSLPVDDVYRACDVRFIQGVVDTIRTADHEVEVVNHAGARSVVSYEKLILAAGSRVVHPDIPGLSEYAFSVDQMEDAIKLDKHLQSLASKPPSKARNTVVVCGGGFTGVEVATELPARLRAIFGDGEDFRVITVERSQNIGSGLGPRPRPHITKALEDLKVESKLGTGVTGLDAEGVTLSSGERIETLTAIWTAGVAATALTTQVSDKRDNFGRLHVDQDLRVPSVKDVFAAGDTAYAAADDSGHYAKMSCQHAIPLGKAAGYNAAAELLNIPTSPYSQPVYGVCLDLGGAGAVVGDGWDISVLYSGHNAKPVKQFINTKLIYPPTANTVEALAAADPAFNTADPAIYGPALNRYLEERGIQL</sequence>
<dbReference type="SUPFAM" id="SSF51905">
    <property type="entry name" value="FAD/NAD(P)-binding domain"/>
    <property type="match status" value="1"/>
</dbReference>
<keyword evidence="8" id="KW-1185">Reference proteome</keyword>
<feature type="domain" description="FAD/NAD(P)-binding" evidence="6">
    <location>
        <begin position="4"/>
        <end position="308"/>
    </location>
</feature>
<dbReference type="InterPro" id="IPR045024">
    <property type="entry name" value="NDH-2"/>
</dbReference>
<dbReference type="Gene3D" id="3.50.50.100">
    <property type="match status" value="1"/>
</dbReference>
<evidence type="ECO:0000256" key="1">
    <source>
        <dbReference type="ARBA" id="ARBA00005272"/>
    </source>
</evidence>
<dbReference type="EMBL" id="SKBN01000155">
    <property type="protein sequence ID" value="TGJ81738.1"/>
    <property type="molecule type" value="Genomic_DNA"/>
</dbReference>
<proteinExistence type="inferred from homology"/>
<evidence type="ECO:0000313" key="8">
    <source>
        <dbReference type="Proteomes" id="UP000297716"/>
    </source>
</evidence>
<evidence type="ECO:0000256" key="2">
    <source>
        <dbReference type="ARBA" id="ARBA00022630"/>
    </source>
</evidence>
<evidence type="ECO:0000256" key="3">
    <source>
        <dbReference type="ARBA" id="ARBA00022827"/>
    </source>
</evidence>
<dbReference type="InterPro" id="IPR023753">
    <property type="entry name" value="FAD/NAD-binding_dom"/>
</dbReference>
<dbReference type="PANTHER" id="PTHR43706:SF45">
    <property type="entry name" value="NADH DEHYDROGENASE-LIKE PROTEIN RV1812C"/>
    <property type="match status" value="1"/>
</dbReference>
<evidence type="ECO:0000313" key="7">
    <source>
        <dbReference type="EMBL" id="TGJ81738.1"/>
    </source>
</evidence>
<evidence type="ECO:0000256" key="4">
    <source>
        <dbReference type="ARBA" id="ARBA00023002"/>
    </source>
</evidence>